<keyword evidence="5 6" id="KW-0472">Membrane</keyword>
<evidence type="ECO:0000256" key="4">
    <source>
        <dbReference type="ARBA" id="ARBA00022989"/>
    </source>
</evidence>
<feature type="transmembrane region" description="Helical" evidence="6">
    <location>
        <begin position="6"/>
        <end position="27"/>
    </location>
</feature>
<evidence type="ECO:0000256" key="2">
    <source>
        <dbReference type="ARBA" id="ARBA00008854"/>
    </source>
</evidence>
<dbReference type="Proteomes" id="UP000230683">
    <property type="component" value="Unassembled WGS sequence"/>
</dbReference>
<dbReference type="InterPro" id="IPR007156">
    <property type="entry name" value="MamQ_LemA"/>
</dbReference>
<evidence type="ECO:0000256" key="5">
    <source>
        <dbReference type="ARBA" id="ARBA00023136"/>
    </source>
</evidence>
<evidence type="ECO:0000256" key="3">
    <source>
        <dbReference type="ARBA" id="ARBA00022692"/>
    </source>
</evidence>
<sequence length="191" mass="21419">MVDIIFGSLIGLVVIVGGFFLVTYNSLVGLRMKVKEAWADIDVQLKKRYDLLPDLIETVKKAVSVDESILTKVTELRSKAMESATKGLDPEVRGDVENQLSSAIGAIKVQVEAYPDIKSHTELNNLMDKVTEIEEKIAYSRRFYNGNVMSYNTKIKLFPNVLIAGFLGFSEEKFFEASETEKEDIKVDLNS</sequence>
<proteinExistence type="inferred from homology"/>
<protein>
    <recommendedName>
        <fullName evidence="9">LemA family protein</fullName>
    </recommendedName>
</protein>
<evidence type="ECO:0000313" key="7">
    <source>
        <dbReference type="EMBL" id="PJA41072.1"/>
    </source>
</evidence>
<dbReference type="Gene3D" id="1.20.1440.20">
    <property type="entry name" value="LemA-like domain"/>
    <property type="match status" value="1"/>
</dbReference>
<dbReference type="EMBL" id="PFWY01000046">
    <property type="protein sequence ID" value="PJA41072.1"/>
    <property type="molecule type" value="Genomic_DNA"/>
</dbReference>
<organism evidence="7 8">
    <name type="scientific">candidate division WWE3 bacterium CG_4_9_14_3_um_filter_34_6</name>
    <dbReference type="NCBI Taxonomy" id="1975079"/>
    <lineage>
        <taxon>Bacteria</taxon>
        <taxon>Katanobacteria</taxon>
    </lineage>
</organism>
<name>A0A2M7X4I9_UNCKA</name>
<comment type="caution">
    <text evidence="7">The sequence shown here is derived from an EMBL/GenBank/DDBJ whole genome shotgun (WGS) entry which is preliminary data.</text>
</comment>
<comment type="similarity">
    <text evidence="2">Belongs to the LemA family.</text>
</comment>
<dbReference type="PANTHER" id="PTHR34478:SF2">
    <property type="entry name" value="MEMBRANE PROTEIN"/>
    <property type="match status" value="1"/>
</dbReference>
<dbReference type="Pfam" id="PF04011">
    <property type="entry name" value="LemA"/>
    <property type="match status" value="1"/>
</dbReference>
<comment type="subcellular location">
    <subcellularLocation>
        <location evidence="1">Membrane</location>
        <topology evidence="1">Single-pass membrane protein</topology>
    </subcellularLocation>
</comment>
<evidence type="ECO:0000256" key="6">
    <source>
        <dbReference type="SAM" id="Phobius"/>
    </source>
</evidence>
<evidence type="ECO:0000313" key="8">
    <source>
        <dbReference type="Proteomes" id="UP000230683"/>
    </source>
</evidence>
<reference evidence="8" key="1">
    <citation type="submission" date="2017-09" db="EMBL/GenBank/DDBJ databases">
        <title>Depth-based differentiation of microbial function through sediment-hosted aquifers and enrichment of novel symbionts in the deep terrestrial subsurface.</title>
        <authorList>
            <person name="Probst A.J."/>
            <person name="Ladd B."/>
            <person name="Jarett J.K."/>
            <person name="Geller-Mcgrath D.E."/>
            <person name="Sieber C.M.K."/>
            <person name="Emerson J.B."/>
            <person name="Anantharaman K."/>
            <person name="Thomas B.C."/>
            <person name="Malmstrom R."/>
            <person name="Stieglmeier M."/>
            <person name="Klingl A."/>
            <person name="Woyke T."/>
            <person name="Ryan C.M."/>
            <person name="Banfield J.F."/>
        </authorList>
    </citation>
    <scope>NUCLEOTIDE SEQUENCE [LARGE SCALE GENOMIC DNA]</scope>
</reference>
<dbReference type="AlphaFoldDB" id="A0A2M7X4I9"/>
<evidence type="ECO:0000256" key="1">
    <source>
        <dbReference type="ARBA" id="ARBA00004167"/>
    </source>
</evidence>
<dbReference type="PANTHER" id="PTHR34478">
    <property type="entry name" value="PROTEIN LEMA"/>
    <property type="match status" value="1"/>
</dbReference>
<accession>A0A2M7X4I9</accession>
<keyword evidence="4 6" id="KW-1133">Transmembrane helix</keyword>
<evidence type="ECO:0008006" key="9">
    <source>
        <dbReference type="Google" id="ProtNLM"/>
    </source>
</evidence>
<dbReference type="InterPro" id="IPR023353">
    <property type="entry name" value="LemA-like_dom_sf"/>
</dbReference>
<gene>
    <name evidence="7" type="ORF">CO178_00960</name>
</gene>
<dbReference type="GO" id="GO:0016020">
    <property type="term" value="C:membrane"/>
    <property type="evidence" value="ECO:0007669"/>
    <property type="project" value="UniProtKB-SubCell"/>
</dbReference>
<keyword evidence="3 6" id="KW-0812">Transmembrane</keyword>
<dbReference type="SUPFAM" id="SSF140478">
    <property type="entry name" value="LemA-like"/>
    <property type="match status" value="1"/>
</dbReference>